<dbReference type="InterPro" id="IPR002052">
    <property type="entry name" value="DNA_methylase_N6_adenine_CS"/>
</dbReference>
<evidence type="ECO:0000259" key="7">
    <source>
        <dbReference type="Pfam" id="PF05175"/>
    </source>
</evidence>
<dbReference type="RefSeq" id="WP_149390282.1">
    <property type="nucleotide sequence ID" value="NZ_SMRS01000003.1"/>
</dbReference>
<keyword evidence="5 6" id="KW-0819">tRNA processing</keyword>
<dbReference type="GO" id="GO:0032259">
    <property type="term" value="P:methylation"/>
    <property type="evidence" value="ECO:0007669"/>
    <property type="project" value="UniProtKB-KW"/>
</dbReference>
<dbReference type="GO" id="GO:0003676">
    <property type="term" value="F:nucleic acid binding"/>
    <property type="evidence" value="ECO:0007669"/>
    <property type="project" value="InterPro"/>
</dbReference>
<dbReference type="PANTHER" id="PTHR47739">
    <property type="entry name" value="TRNA1(VAL) (ADENINE(37)-N6)-METHYLTRANSFERASE"/>
    <property type="match status" value="1"/>
</dbReference>
<dbReference type="AlphaFoldDB" id="A0A5A9W463"/>
<dbReference type="OrthoDB" id="5383291at2"/>
<gene>
    <name evidence="8" type="ORF">E1H14_04560</name>
</gene>
<dbReference type="EC" id="2.1.1.223" evidence="6"/>
<dbReference type="PROSITE" id="PS00092">
    <property type="entry name" value="N6_MTASE"/>
    <property type="match status" value="1"/>
</dbReference>
<accession>A0A5A9W463</accession>
<evidence type="ECO:0000313" key="8">
    <source>
        <dbReference type="EMBL" id="KAA0875274.1"/>
    </source>
</evidence>
<evidence type="ECO:0000256" key="1">
    <source>
        <dbReference type="ARBA" id="ARBA00022490"/>
    </source>
</evidence>
<dbReference type="Proteomes" id="UP000325302">
    <property type="component" value="Unassembled WGS sequence"/>
</dbReference>
<dbReference type="Gene3D" id="3.40.50.150">
    <property type="entry name" value="Vaccinia Virus protein VP39"/>
    <property type="match status" value="1"/>
</dbReference>
<dbReference type="GO" id="GO:0016430">
    <property type="term" value="F:tRNA (adenine-N6)-methyltransferase activity"/>
    <property type="evidence" value="ECO:0007669"/>
    <property type="project" value="UniProtKB-UniRule"/>
</dbReference>
<keyword evidence="9" id="KW-1185">Reference proteome</keyword>
<protein>
    <recommendedName>
        <fullName evidence="6">tRNA1(Val) (adenine(37)-N6)-methyltransferase</fullName>
        <ecNumber evidence="6">2.1.1.223</ecNumber>
    </recommendedName>
    <alternativeName>
        <fullName evidence="6">tRNA m6A37 methyltransferase</fullName>
    </alternativeName>
</protein>
<comment type="catalytic activity">
    <reaction evidence="6">
        <text>adenosine(37) in tRNA1(Val) + S-adenosyl-L-methionine = N(6)-methyladenosine(37) in tRNA1(Val) + S-adenosyl-L-homocysteine + H(+)</text>
        <dbReference type="Rhea" id="RHEA:43160"/>
        <dbReference type="Rhea" id="RHEA-COMP:10369"/>
        <dbReference type="Rhea" id="RHEA-COMP:10370"/>
        <dbReference type="ChEBI" id="CHEBI:15378"/>
        <dbReference type="ChEBI" id="CHEBI:57856"/>
        <dbReference type="ChEBI" id="CHEBI:59789"/>
        <dbReference type="ChEBI" id="CHEBI:74411"/>
        <dbReference type="ChEBI" id="CHEBI:74449"/>
        <dbReference type="EC" id="2.1.1.223"/>
    </reaction>
</comment>
<dbReference type="GO" id="GO:0008033">
    <property type="term" value="P:tRNA processing"/>
    <property type="evidence" value="ECO:0007669"/>
    <property type="project" value="UniProtKB-UniRule"/>
</dbReference>
<evidence type="ECO:0000256" key="5">
    <source>
        <dbReference type="ARBA" id="ARBA00022694"/>
    </source>
</evidence>
<name>A0A5A9W463_9GAMM</name>
<dbReference type="CDD" id="cd02440">
    <property type="entry name" value="AdoMet_MTases"/>
    <property type="match status" value="1"/>
</dbReference>
<evidence type="ECO:0000256" key="4">
    <source>
        <dbReference type="ARBA" id="ARBA00022691"/>
    </source>
</evidence>
<keyword evidence="1 6" id="KW-0963">Cytoplasm</keyword>
<sequence>MRRRNRQNPAPFRCQAFTLAQRQNGMKVTTDACLFAAWVPLGQAQRILDLGTGTGLIALFAAQRCSAQIDALEIDAQSLAEAQDNFLSSPWADRIHAIHADLRDFAQHGSTDYDLILCNPPFFQHSTANPCSKKALARHNHALSSLELMQACKRLLKPQGVLWLLISCASFPAFQACAQALGFHRGQRLSLSTSAQTPAHRYFVEWRLEPCNESEAELQIYTEHPRHSPEARALLQDFYLQVH</sequence>
<comment type="similarity">
    <text evidence="6">Belongs to the methyltransferase superfamily. tRNA (adenine-N(6)-)-methyltransferase family.</text>
</comment>
<dbReference type="Pfam" id="PF05175">
    <property type="entry name" value="MTS"/>
    <property type="match status" value="1"/>
</dbReference>
<comment type="subcellular location">
    <subcellularLocation>
        <location evidence="6">Cytoplasm</location>
    </subcellularLocation>
</comment>
<evidence type="ECO:0000256" key="3">
    <source>
        <dbReference type="ARBA" id="ARBA00022679"/>
    </source>
</evidence>
<reference evidence="8 9" key="1">
    <citation type="submission" date="2019-03" db="EMBL/GenBank/DDBJ databases">
        <title>Nitrincola sp. nov. isolated from an Indian soda lake.</title>
        <authorList>
            <person name="Joshi A."/>
            <person name="Thite S.V."/>
            <person name="Joseph N."/>
            <person name="Dhotre D."/>
            <person name="Moorthy M."/>
            <person name="Shouche Y.S."/>
        </authorList>
    </citation>
    <scope>NUCLEOTIDE SEQUENCE [LARGE SCALE GENOMIC DNA]</scope>
    <source>
        <strain evidence="8 9">MEB193</strain>
    </source>
</reference>
<evidence type="ECO:0000313" key="9">
    <source>
        <dbReference type="Proteomes" id="UP000325302"/>
    </source>
</evidence>
<dbReference type="HAMAP" id="MF_01872">
    <property type="entry name" value="tRNA_methyltr_YfiC"/>
    <property type="match status" value="1"/>
</dbReference>
<organism evidence="8 9">
    <name type="scientific">Nitrincola tapanii</name>
    <dbReference type="NCBI Taxonomy" id="1708751"/>
    <lineage>
        <taxon>Bacteria</taxon>
        <taxon>Pseudomonadati</taxon>
        <taxon>Pseudomonadota</taxon>
        <taxon>Gammaproteobacteria</taxon>
        <taxon>Oceanospirillales</taxon>
        <taxon>Oceanospirillaceae</taxon>
        <taxon>Nitrincola</taxon>
    </lineage>
</organism>
<dbReference type="EMBL" id="SMRS01000003">
    <property type="protein sequence ID" value="KAA0875274.1"/>
    <property type="molecule type" value="Genomic_DNA"/>
</dbReference>
<evidence type="ECO:0000256" key="6">
    <source>
        <dbReference type="HAMAP-Rule" id="MF_01872"/>
    </source>
</evidence>
<dbReference type="InterPro" id="IPR007848">
    <property type="entry name" value="Small_mtfrase_dom"/>
</dbReference>
<dbReference type="GO" id="GO:0005737">
    <property type="term" value="C:cytoplasm"/>
    <property type="evidence" value="ECO:0007669"/>
    <property type="project" value="UniProtKB-SubCell"/>
</dbReference>
<keyword evidence="4 6" id="KW-0949">S-adenosyl-L-methionine</keyword>
<dbReference type="PANTHER" id="PTHR47739:SF1">
    <property type="entry name" value="TRNA1(VAL) (ADENINE(37)-N6)-METHYLTRANSFERASE"/>
    <property type="match status" value="1"/>
</dbReference>
<dbReference type="InterPro" id="IPR022882">
    <property type="entry name" value="tRNA_adenine-N6_MeTrfase"/>
</dbReference>
<dbReference type="SUPFAM" id="SSF53335">
    <property type="entry name" value="S-adenosyl-L-methionine-dependent methyltransferases"/>
    <property type="match status" value="1"/>
</dbReference>
<feature type="domain" description="Methyltransferase small" evidence="7">
    <location>
        <begin position="40"/>
        <end position="166"/>
    </location>
</feature>
<comment type="function">
    <text evidence="6">Specifically methylates the adenine in position 37 of tRNA(1)(Val) (anticodon cmo5UAC).</text>
</comment>
<proteinExistence type="inferred from homology"/>
<keyword evidence="3 6" id="KW-0808">Transferase</keyword>
<keyword evidence="2 6" id="KW-0489">Methyltransferase</keyword>
<dbReference type="InterPro" id="IPR050210">
    <property type="entry name" value="tRNA_Adenine-N(6)_MTase"/>
</dbReference>
<comment type="caution">
    <text evidence="8">The sequence shown here is derived from an EMBL/GenBank/DDBJ whole genome shotgun (WGS) entry which is preliminary data.</text>
</comment>
<dbReference type="InterPro" id="IPR029063">
    <property type="entry name" value="SAM-dependent_MTases_sf"/>
</dbReference>
<evidence type="ECO:0000256" key="2">
    <source>
        <dbReference type="ARBA" id="ARBA00022603"/>
    </source>
</evidence>